<accession>A0AAX2JCW6</accession>
<evidence type="ECO:0000313" key="2">
    <source>
        <dbReference type="EMBL" id="SQJ02420.1"/>
    </source>
</evidence>
<dbReference type="CDD" id="cd02440">
    <property type="entry name" value="AdoMet_MTases"/>
    <property type="match status" value="1"/>
</dbReference>
<dbReference type="EMBL" id="LS483487">
    <property type="protein sequence ID" value="SQJ02420.1"/>
    <property type="molecule type" value="Genomic_DNA"/>
</dbReference>
<protein>
    <submittedName>
        <fullName evidence="2">Trans-aconitate 2-methyltransferase</fullName>
    </submittedName>
</protein>
<dbReference type="Pfam" id="PF08241">
    <property type="entry name" value="Methyltransf_11"/>
    <property type="match status" value="1"/>
</dbReference>
<dbReference type="Proteomes" id="UP000249008">
    <property type="component" value="Chromosome 1"/>
</dbReference>
<dbReference type="GO" id="GO:0008757">
    <property type="term" value="F:S-adenosylmethionine-dependent methyltransferase activity"/>
    <property type="evidence" value="ECO:0007669"/>
    <property type="project" value="InterPro"/>
</dbReference>
<dbReference type="PANTHER" id="PTHR43861:SF1">
    <property type="entry name" value="TRANS-ACONITATE 2-METHYLTRANSFERASE"/>
    <property type="match status" value="1"/>
</dbReference>
<gene>
    <name evidence="2" type="ORF">NCTC12112_01365</name>
</gene>
<dbReference type="AlphaFoldDB" id="A0AAX2JCW6"/>
<reference evidence="2 3" key="1">
    <citation type="submission" date="2018-06" db="EMBL/GenBank/DDBJ databases">
        <authorList>
            <consortium name="Pathogen Informatics"/>
            <person name="Doyle S."/>
        </authorList>
    </citation>
    <scope>NUCLEOTIDE SEQUENCE [LARGE SCALE GENOMIC DNA]</scope>
    <source>
        <strain evidence="2 3">NCTC12112</strain>
    </source>
</reference>
<dbReference type="InterPro" id="IPR013216">
    <property type="entry name" value="Methyltransf_11"/>
</dbReference>
<dbReference type="RefSeq" id="WP_005977483.1">
    <property type="nucleotide sequence ID" value="NZ_BAABXY010000001.1"/>
</dbReference>
<dbReference type="PANTHER" id="PTHR43861">
    <property type="entry name" value="TRANS-ACONITATE 2-METHYLTRANSFERASE-RELATED"/>
    <property type="match status" value="1"/>
</dbReference>
<dbReference type="GeneID" id="78455930"/>
<proteinExistence type="predicted"/>
<organism evidence="2 3">
    <name type="scientific">Fusobacterium ulcerans</name>
    <dbReference type="NCBI Taxonomy" id="861"/>
    <lineage>
        <taxon>Bacteria</taxon>
        <taxon>Fusobacteriati</taxon>
        <taxon>Fusobacteriota</taxon>
        <taxon>Fusobacteriia</taxon>
        <taxon>Fusobacteriales</taxon>
        <taxon>Fusobacteriaceae</taxon>
        <taxon>Fusobacterium</taxon>
    </lineage>
</organism>
<dbReference type="KEGG" id="ful:C4N20_13975"/>
<sequence>MELREEYEKQQEYRKWLEIIELLPIEDNQVIADLGCGTGGFTEIISEKVRQVIAVDRNQNLLTNLKEKNIKNVSIIENDISKIDYITEELDGIFSSFSIAYFPKDMKEVIGNWVNKLKSGGWIALIEIDDLLRGHQPLSEENFGKLARYEEHIKENGVYDFQAGRKIKNTLKRFDMEIILEKDLEDRELTASGIADKEVYEMWKSRLDRLTISQYYPEKIAQEIKRELLSLFKNPEHINNTKVKFIVAKKI</sequence>
<evidence type="ECO:0000313" key="3">
    <source>
        <dbReference type="Proteomes" id="UP000249008"/>
    </source>
</evidence>
<dbReference type="Gene3D" id="3.40.50.150">
    <property type="entry name" value="Vaccinia Virus protein VP39"/>
    <property type="match status" value="1"/>
</dbReference>
<feature type="domain" description="Methyltransferase type 11" evidence="1">
    <location>
        <begin position="33"/>
        <end position="124"/>
    </location>
</feature>
<name>A0AAX2JCW6_9FUSO</name>
<evidence type="ECO:0000259" key="1">
    <source>
        <dbReference type="Pfam" id="PF08241"/>
    </source>
</evidence>
<dbReference type="SUPFAM" id="SSF53335">
    <property type="entry name" value="S-adenosyl-L-methionine-dependent methyltransferases"/>
    <property type="match status" value="1"/>
</dbReference>
<dbReference type="InterPro" id="IPR029063">
    <property type="entry name" value="SAM-dependent_MTases_sf"/>
</dbReference>